<dbReference type="AlphaFoldDB" id="A0AAV0T8H4"/>
<accession>A0AAV0T8H4</accession>
<dbReference type="EMBL" id="CANTFM010000240">
    <property type="protein sequence ID" value="CAI5716139.1"/>
    <property type="molecule type" value="Genomic_DNA"/>
</dbReference>
<name>A0AAV0T8H4_9STRA</name>
<dbReference type="Proteomes" id="UP001162029">
    <property type="component" value="Unassembled WGS sequence"/>
</dbReference>
<organism evidence="1 2">
    <name type="scientific">Peronospora destructor</name>
    <dbReference type="NCBI Taxonomy" id="86335"/>
    <lineage>
        <taxon>Eukaryota</taxon>
        <taxon>Sar</taxon>
        <taxon>Stramenopiles</taxon>
        <taxon>Oomycota</taxon>
        <taxon>Peronosporomycetes</taxon>
        <taxon>Peronosporales</taxon>
        <taxon>Peronosporaceae</taxon>
        <taxon>Peronospora</taxon>
    </lineage>
</organism>
<keyword evidence="2" id="KW-1185">Reference proteome</keyword>
<evidence type="ECO:0000313" key="1">
    <source>
        <dbReference type="EMBL" id="CAI5716139.1"/>
    </source>
</evidence>
<evidence type="ECO:0000313" key="2">
    <source>
        <dbReference type="Proteomes" id="UP001162029"/>
    </source>
</evidence>
<reference evidence="1" key="1">
    <citation type="submission" date="2022-12" db="EMBL/GenBank/DDBJ databases">
        <authorList>
            <person name="Webb A."/>
        </authorList>
    </citation>
    <scope>NUCLEOTIDE SEQUENCE</scope>
    <source>
        <strain evidence="1">Pd1</strain>
    </source>
</reference>
<comment type="caution">
    <text evidence="1">The sequence shown here is derived from an EMBL/GenBank/DDBJ whole genome shotgun (WGS) entry which is preliminary data.</text>
</comment>
<protein>
    <submittedName>
        <fullName evidence="1">Uncharacterized protein</fullName>
    </submittedName>
</protein>
<gene>
    <name evidence="1" type="ORF">PDE001_LOCUS1450</name>
</gene>
<proteinExistence type="predicted"/>
<sequence length="109" mass="12429">MLEVVKKIRASVYAPEPEEQVCNTKNVADMQYLFTNDKLKDKSPAIVLKSDPFCIPRVTDNVPNYRPMLNPLSIFLGEDQLLPGNFRLDPLERPPKANGKMNLVARHQH</sequence>